<evidence type="ECO:0000313" key="3">
    <source>
        <dbReference type="EMBL" id="CAD2215960.1"/>
    </source>
</evidence>
<dbReference type="AlphaFoldDB" id="A0A7G2C7Z7"/>
<dbReference type="GO" id="GO:0051082">
    <property type="term" value="F:unfolded protein binding"/>
    <property type="evidence" value="ECO:0007669"/>
    <property type="project" value="TreeGrafter"/>
</dbReference>
<keyword evidence="4" id="KW-1185">Reference proteome</keyword>
<proteinExistence type="inferred from homology"/>
<dbReference type="GO" id="GO:0005654">
    <property type="term" value="C:nucleoplasm"/>
    <property type="evidence" value="ECO:0007669"/>
    <property type="project" value="TreeGrafter"/>
</dbReference>
<evidence type="ECO:0000259" key="2">
    <source>
        <dbReference type="Pfam" id="PF04925"/>
    </source>
</evidence>
<dbReference type="EMBL" id="LR877150">
    <property type="protein sequence ID" value="CAD2215960.1"/>
    <property type="molecule type" value="Genomic_DNA"/>
</dbReference>
<reference evidence="3 4" key="1">
    <citation type="submission" date="2020-08" db="EMBL/GenBank/DDBJ databases">
        <authorList>
            <person name="Newling K."/>
            <person name="Davey J."/>
            <person name="Forrester S."/>
        </authorList>
    </citation>
    <scope>NUCLEOTIDE SEQUENCE [LARGE SCALE GENOMIC DNA]</scope>
    <source>
        <strain evidence="4">Crithidia deanei Carvalho (ATCC PRA-265)</strain>
    </source>
</reference>
<protein>
    <submittedName>
        <fullName evidence="3">SHQ1 protein, putative</fullName>
    </submittedName>
</protein>
<comment type="similarity">
    <text evidence="1">Belongs to the SHQ1 family.</text>
</comment>
<name>A0A7G2C7Z7_9TRYP</name>
<gene>
    <name evidence="3" type="ORF">ADEAN_000341800</name>
</gene>
<feature type="domain" description="Shq1 C-terminal" evidence="2">
    <location>
        <begin position="146"/>
        <end position="311"/>
    </location>
</feature>
<organism evidence="3 4">
    <name type="scientific">Angomonas deanei</name>
    <dbReference type="NCBI Taxonomy" id="59799"/>
    <lineage>
        <taxon>Eukaryota</taxon>
        <taxon>Discoba</taxon>
        <taxon>Euglenozoa</taxon>
        <taxon>Kinetoplastea</taxon>
        <taxon>Metakinetoplastina</taxon>
        <taxon>Trypanosomatida</taxon>
        <taxon>Trypanosomatidae</taxon>
        <taxon>Strigomonadinae</taxon>
        <taxon>Angomonas</taxon>
    </lineage>
</organism>
<dbReference type="GO" id="GO:0005737">
    <property type="term" value="C:cytoplasm"/>
    <property type="evidence" value="ECO:0007669"/>
    <property type="project" value="TreeGrafter"/>
</dbReference>
<dbReference type="PANTHER" id="PTHR12967:SF0">
    <property type="entry name" value="PROTEIN SHQ1 HOMOLOG"/>
    <property type="match status" value="1"/>
</dbReference>
<sequence>MVSLRDPEASTVESRRRERIAQETADFDEEAVLVCFEDEDGSVEEALRYVPHHIEDFMQALKAEGTVYATKPAAQDENTFEEESTTIPAHDGGPAVEVWCGNVSEFRPPLIQEVEERAATPAAASPNAAVPSKDVQLAVPRVLPTLTFTNEENEVLIKAKCPRLLVPPTAAAVEALTVDLLLAEAYDDLFTQGTGCCESLWTICSLSTSLSYLDSPDSVYDACFNFFRRALIYPLYRHPGVVQRLFAIVGTRLLLGRNYVVRALVRVRNVLSHAEHRHVLATLYLDPLIAYWMNAPNVNERLLHLSLEIHEHVRRTCPTQVANKSAGLPSLVISNKEKTLYPLTLQYLDLPFETE</sequence>
<evidence type="ECO:0000313" key="4">
    <source>
        <dbReference type="Proteomes" id="UP000515908"/>
    </source>
</evidence>
<dbReference type="InterPro" id="IPR007009">
    <property type="entry name" value="Shq1_C"/>
</dbReference>
<evidence type="ECO:0000256" key="1">
    <source>
        <dbReference type="ARBA" id="ARBA00005607"/>
    </source>
</evidence>
<dbReference type="Proteomes" id="UP000515908">
    <property type="component" value="Chromosome 06"/>
</dbReference>
<dbReference type="PANTHER" id="PTHR12967">
    <property type="entry name" value="PROTEIN SHQ1 HOMOLOG"/>
    <property type="match status" value="1"/>
</dbReference>
<dbReference type="VEuPathDB" id="TriTrypDB:ADEAN_000341800"/>
<dbReference type="GO" id="GO:0000493">
    <property type="term" value="P:box H/ACA snoRNP assembly"/>
    <property type="evidence" value="ECO:0007669"/>
    <property type="project" value="InterPro"/>
</dbReference>
<dbReference type="InterPro" id="IPR039742">
    <property type="entry name" value="Shq1"/>
</dbReference>
<dbReference type="Pfam" id="PF04925">
    <property type="entry name" value="SHQ1"/>
    <property type="match status" value="1"/>
</dbReference>
<accession>A0A7G2C7Z7</accession>